<keyword evidence="4" id="KW-1185">Reference proteome</keyword>
<dbReference type="GO" id="GO:0030170">
    <property type="term" value="F:pyridoxal phosphate binding"/>
    <property type="evidence" value="ECO:0007669"/>
    <property type="project" value="InterPro"/>
</dbReference>
<dbReference type="InterPro" id="IPR005302">
    <property type="entry name" value="MoCF_Sase_C"/>
</dbReference>
<protein>
    <submittedName>
        <fullName evidence="3">MOSC domain-containing protein</fullName>
    </submittedName>
</protein>
<dbReference type="EMBL" id="ML977328">
    <property type="protein sequence ID" value="KAF2113354.1"/>
    <property type="molecule type" value="Genomic_DNA"/>
</dbReference>
<organism evidence="3 4">
    <name type="scientific">Lophiotrema nucula</name>
    <dbReference type="NCBI Taxonomy" id="690887"/>
    <lineage>
        <taxon>Eukaryota</taxon>
        <taxon>Fungi</taxon>
        <taxon>Dikarya</taxon>
        <taxon>Ascomycota</taxon>
        <taxon>Pezizomycotina</taxon>
        <taxon>Dothideomycetes</taxon>
        <taxon>Pleosporomycetidae</taxon>
        <taxon>Pleosporales</taxon>
        <taxon>Lophiotremataceae</taxon>
        <taxon>Lophiotrema</taxon>
    </lineage>
</organism>
<dbReference type="Pfam" id="PF03476">
    <property type="entry name" value="MOSC_N"/>
    <property type="match status" value="1"/>
</dbReference>
<dbReference type="GO" id="GO:0030151">
    <property type="term" value="F:molybdenum ion binding"/>
    <property type="evidence" value="ECO:0007669"/>
    <property type="project" value="InterPro"/>
</dbReference>
<dbReference type="AlphaFoldDB" id="A0A6A5Z2R5"/>
<dbReference type="Pfam" id="PF03473">
    <property type="entry name" value="MOSC"/>
    <property type="match status" value="1"/>
</dbReference>
<evidence type="ECO:0000313" key="3">
    <source>
        <dbReference type="EMBL" id="KAF2113354.1"/>
    </source>
</evidence>
<proteinExistence type="predicted"/>
<dbReference type="InterPro" id="IPR005303">
    <property type="entry name" value="MOCOS_middle"/>
</dbReference>
<dbReference type="PANTHER" id="PTHR14237:SF23">
    <property type="entry name" value="MOSC DOMAIN PROTEIN (AFU_ORTHOLOGUE AFUA_7G05900)"/>
    <property type="match status" value="1"/>
</dbReference>
<keyword evidence="1" id="KW-0812">Transmembrane</keyword>
<dbReference type="InterPro" id="IPR011037">
    <property type="entry name" value="Pyrv_Knase-like_insert_dom_sf"/>
</dbReference>
<dbReference type="SUPFAM" id="SSF50800">
    <property type="entry name" value="PK beta-barrel domain-like"/>
    <property type="match status" value="1"/>
</dbReference>
<evidence type="ECO:0000313" key="4">
    <source>
        <dbReference type="Proteomes" id="UP000799770"/>
    </source>
</evidence>
<evidence type="ECO:0000256" key="1">
    <source>
        <dbReference type="SAM" id="Phobius"/>
    </source>
</evidence>
<dbReference type="OrthoDB" id="17255at2759"/>
<accession>A0A6A5Z2R5</accession>
<reference evidence="3" key="1">
    <citation type="journal article" date="2020" name="Stud. Mycol.">
        <title>101 Dothideomycetes genomes: a test case for predicting lifestyles and emergence of pathogens.</title>
        <authorList>
            <person name="Haridas S."/>
            <person name="Albert R."/>
            <person name="Binder M."/>
            <person name="Bloem J."/>
            <person name="Labutti K."/>
            <person name="Salamov A."/>
            <person name="Andreopoulos B."/>
            <person name="Baker S."/>
            <person name="Barry K."/>
            <person name="Bills G."/>
            <person name="Bluhm B."/>
            <person name="Cannon C."/>
            <person name="Castanera R."/>
            <person name="Culley D."/>
            <person name="Daum C."/>
            <person name="Ezra D."/>
            <person name="Gonzalez J."/>
            <person name="Henrissat B."/>
            <person name="Kuo A."/>
            <person name="Liang C."/>
            <person name="Lipzen A."/>
            <person name="Lutzoni F."/>
            <person name="Magnuson J."/>
            <person name="Mondo S."/>
            <person name="Nolan M."/>
            <person name="Ohm R."/>
            <person name="Pangilinan J."/>
            <person name="Park H.-J."/>
            <person name="Ramirez L."/>
            <person name="Alfaro M."/>
            <person name="Sun H."/>
            <person name="Tritt A."/>
            <person name="Yoshinaga Y."/>
            <person name="Zwiers L.-H."/>
            <person name="Turgeon B."/>
            <person name="Goodwin S."/>
            <person name="Spatafora J."/>
            <person name="Crous P."/>
            <person name="Grigoriev I."/>
        </authorList>
    </citation>
    <scope>NUCLEOTIDE SEQUENCE</scope>
    <source>
        <strain evidence="3">CBS 627.86</strain>
    </source>
</reference>
<dbReference type="Proteomes" id="UP000799770">
    <property type="component" value="Unassembled WGS sequence"/>
</dbReference>
<name>A0A6A5Z2R5_9PLEO</name>
<dbReference type="GO" id="GO:0003824">
    <property type="term" value="F:catalytic activity"/>
    <property type="evidence" value="ECO:0007669"/>
    <property type="project" value="InterPro"/>
</dbReference>
<keyword evidence="1" id="KW-0472">Membrane</keyword>
<keyword evidence="1" id="KW-1133">Transmembrane helix</keyword>
<evidence type="ECO:0000259" key="2">
    <source>
        <dbReference type="PROSITE" id="PS51340"/>
    </source>
</evidence>
<feature type="domain" description="MOSC" evidence="2">
    <location>
        <begin position="288"/>
        <end position="440"/>
    </location>
</feature>
<sequence length="450" mass="50629">MSSNVLDEVIALVRKTWNDVGFALSPTSLAVTLFVLLLPFLLILIFALTQKDDPLPPPSGCRRIGLNGPSNLSDQYDKIYSQGADPSPSNPYKVKAVFIYPIKSCAGIELDQSEVVRTGLKYDRQFCLGQYVTGLPSLQGKVESDWNFITQRTFPRLAKVETEIWVPDSKAPGYTENAEYVKSEGCLVIRFPFSPDTEFSLDGLRAYGKILAAKLQGKSEPMVEFRVPFNSPKDRIRKMKYKSEKVKIWKDAPEALNISPEVPSEIMAKLAYTLGVSNQLSLFRIDTEKYREVFMCAPKKQDVGFQPIIGMADSYPMHVMNLASVHHVANELPRANKFKDRFNALRYRANIYFTGPPAFAEDSWTRARIGGQEYHISCRTTRCKLPNVDPETGIADRNEPGTTMRKYRVIDQGSNSPCLGMQVTPLTDGEVKVGDEVEVLEIGEHFFRKE</sequence>
<feature type="transmembrane region" description="Helical" evidence="1">
    <location>
        <begin position="20"/>
        <end position="48"/>
    </location>
</feature>
<dbReference type="PROSITE" id="PS51340">
    <property type="entry name" value="MOSC"/>
    <property type="match status" value="1"/>
</dbReference>
<gene>
    <name evidence="3" type="ORF">BDV96DRAFT_578880</name>
</gene>
<dbReference type="PANTHER" id="PTHR14237">
    <property type="entry name" value="MOLYBDOPTERIN COFACTOR SULFURASE MOSC"/>
    <property type="match status" value="1"/>
</dbReference>